<name>A0ABT8XAP7_9HYPH</name>
<protein>
    <submittedName>
        <fullName evidence="1">Uncharacterized protein</fullName>
    </submittedName>
</protein>
<organism evidence="1 2">
    <name type="scientific">Shinella curvata</name>
    <dbReference type="NCBI Taxonomy" id="1817964"/>
    <lineage>
        <taxon>Bacteria</taxon>
        <taxon>Pseudomonadati</taxon>
        <taxon>Pseudomonadota</taxon>
        <taxon>Alphaproteobacteria</taxon>
        <taxon>Hyphomicrobiales</taxon>
        <taxon>Rhizobiaceae</taxon>
        <taxon>Shinella</taxon>
    </lineage>
</organism>
<gene>
    <name evidence="1" type="ORF">GB928_006380</name>
</gene>
<evidence type="ECO:0000313" key="1">
    <source>
        <dbReference type="EMBL" id="MDO6120808.1"/>
    </source>
</evidence>
<proteinExistence type="predicted"/>
<evidence type="ECO:0000313" key="2">
    <source>
        <dbReference type="Proteomes" id="UP001177080"/>
    </source>
</evidence>
<dbReference type="EMBL" id="WHSC02000002">
    <property type="protein sequence ID" value="MDO6120808.1"/>
    <property type="molecule type" value="Genomic_DNA"/>
</dbReference>
<sequence length="139" mass="15348">MPRLSSAHGTLRNSAVAADRVPAEALADRLANVTRLREHHLWEILRTLPSLTAARDDSDFRHLFRVLMEREDLVAASQALIDAARPACRLDRLECVDGYWIARILSDGAVPRAVAIHVDRVAAVMAALVTLDRPAPVKQ</sequence>
<dbReference type="RefSeq" id="WP_244761753.1">
    <property type="nucleotide sequence ID" value="NZ_JALJCJ010000004.1"/>
</dbReference>
<dbReference type="Proteomes" id="UP001177080">
    <property type="component" value="Unassembled WGS sequence"/>
</dbReference>
<accession>A0ABT8XAP7</accession>
<reference evidence="1" key="1">
    <citation type="submission" date="2022-04" db="EMBL/GenBank/DDBJ databases">
        <title>Shinella lacus sp. nov., a novel member of the genus Shinella from water.</title>
        <authorList>
            <person name="Deng Y."/>
        </authorList>
    </citation>
    <scope>NUCLEOTIDE SEQUENCE</scope>
    <source>
        <strain evidence="1">JCM 31239</strain>
    </source>
</reference>
<keyword evidence="2" id="KW-1185">Reference proteome</keyword>
<comment type="caution">
    <text evidence="1">The sequence shown here is derived from an EMBL/GenBank/DDBJ whole genome shotgun (WGS) entry which is preliminary data.</text>
</comment>